<evidence type="ECO:0000259" key="2">
    <source>
        <dbReference type="SMART" id="SM00256"/>
    </source>
</evidence>
<dbReference type="GO" id="GO:0007088">
    <property type="term" value="P:regulation of mitotic nuclear division"/>
    <property type="evidence" value="ECO:0007669"/>
    <property type="project" value="InterPro"/>
</dbReference>
<proteinExistence type="predicted"/>
<feature type="compositionally biased region" description="Basic residues" evidence="1">
    <location>
        <begin position="359"/>
        <end position="368"/>
    </location>
</feature>
<dbReference type="PANTHER" id="PTHR15493">
    <property type="entry name" value="F-BOX ONLY PROTEIN 5 AND 43"/>
    <property type="match status" value="1"/>
</dbReference>
<dbReference type="STRING" id="104452.A0A0L7LV44"/>
<reference evidence="3 4" key="1">
    <citation type="journal article" date="2015" name="Genome Biol. Evol.">
        <title>The genome of winter moth (Operophtera brumata) provides a genomic perspective on sexual dimorphism and phenology.</title>
        <authorList>
            <person name="Derks M.F."/>
            <person name="Smit S."/>
            <person name="Salis L."/>
            <person name="Schijlen E."/>
            <person name="Bossers A."/>
            <person name="Mateman C."/>
            <person name="Pijl A.S."/>
            <person name="de Ridder D."/>
            <person name="Groenen M.A."/>
            <person name="Visser M.E."/>
            <person name="Megens H.J."/>
        </authorList>
    </citation>
    <scope>NUCLEOTIDE SEQUENCE [LARGE SCALE GENOMIC DNA]</scope>
    <source>
        <strain evidence="3">WM2013NL</strain>
        <tissue evidence="3">Head and thorax</tissue>
    </source>
</reference>
<keyword evidence="4" id="KW-1185">Reference proteome</keyword>
<sequence length="368" mass="41832">MDIHSNYVDAASSTYENVSFGKAEDSGYHTSTPSSLECDDLSNQYFNPSIITTNITISSITRQKQLDFNHKTPEQNFILYQPYSHSTAYNVNLTDTPIIRRGVKRPYSNEEKIETPTSFISGKIKSLDVNKENSNPISPVHSIYFDAIDRTLNILFRSEHKVDVISKLLEEQYLPPIENIFNYLSNKDIHNFCLVSKNWNSTWNLVSHYNKRKQTYLESLKTAKENLENREKGLTPIKNVVKPKRHLKEIHNELNDNSVILPGRSPPGSPRTNRFKKFTKSASLDSRAQAPCVRCNGPAKVTAETSGEVWAECKSGTCSYQFCKDCSCDRHPGKCCSQYDLSCPSPSKRKKSDCGVGTKKSRRNLRRL</sequence>
<dbReference type="GO" id="GO:0005634">
    <property type="term" value="C:nucleus"/>
    <property type="evidence" value="ECO:0007669"/>
    <property type="project" value="TreeGrafter"/>
</dbReference>
<dbReference type="InterPro" id="IPR036047">
    <property type="entry name" value="F-box-like_dom_sf"/>
</dbReference>
<feature type="domain" description="F-box" evidence="2">
    <location>
        <begin position="174"/>
        <end position="212"/>
    </location>
</feature>
<dbReference type="SUPFAM" id="SSF81383">
    <property type="entry name" value="F-box domain"/>
    <property type="match status" value="1"/>
</dbReference>
<evidence type="ECO:0000313" key="4">
    <source>
        <dbReference type="Proteomes" id="UP000037510"/>
    </source>
</evidence>
<evidence type="ECO:0000256" key="1">
    <source>
        <dbReference type="SAM" id="MobiDB-lite"/>
    </source>
</evidence>
<dbReference type="Pfam" id="PF00646">
    <property type="entry name" value="F-box"/>
    <property type="match status" value="1"/>
</dbReference>
<name>A0A0L7LV44_OPEBR</name>
<evidence type="ECO:0000313" key="3">
    <source>
        <dbReference type="EMBL" id="KOB79378.1"/>
    </source>
</evidence>
<dbReference type="Gene3D" id="2.20.25.20">
    <property type="match status" value="1"/>
</dbReference>
<dbReference type="SMART" id="SM00256">
    <property type="entry name" value="FBOX"/>
    <property type="match status" value="1"/>
</dbReference>
<dbReference type="InterPro" id="IPR047147">
    <property type="entry name" value="FBX5_43"/>
</dbReference>
<accession>A0A0L7LV44</accession>
<protein>
    <submittedName>
        <fullName evidence="3">Putative F-box only protein</fullName>
    </submittedName>
</protein>
<dbReference type="CDD" id="cd20348">
    <property type="entry name" value="BRcat_RBR_EMI"/>
    <property type="match status" value="1"/>
</dbReference>
<dbReference type="AlphaFoldDB" id="A0A0L7LV44"/>
<dbReference type="GO" id="GO:0045835">
    <property type="term" value="P:negative regulation of meiotic nuclear division"/>
    <property type="evidence" value="ECO:0007669"/>
    <property type="project" value="InterPro"/>
</dbReference>
<dbReference type="PANTHER" id="PTHR15493:SF9">
    <property type="entry name" value="GH14043P"/>
    <property type="match status" value="1"/>
</dbReference>
<feature type="region of interest" description="Disordered" evidence="1">
    <location>
        <begin position="346"/>
        <end position="368"/>
    </location>
</feature>
<dbReference type="InterPro" id="IPR001810">
    <property type="entry name" value="F-box_dom"/>
</dbReference>
<dbReference type="EMBL" id="JTDY01000022">
    <property type="protein sequence ID" value="KOB79378.1"/>
    <property type="molecule type" value="Genomic_DNA"/>
</dbReference>
<comment type="caution">
    <text evidence="3">The sequence shown here is derived from an EMBL/GenBank/DDBJ whole genome shotgun (WGS) entry which is preliminary data.</text>
</comment>
<dbReference type="Proteomes" id="UP000037510">
    <property type="component" value="Unassembled WGS sequence"/>
</dbReference>
<organism evidence="3 4">
    <name type="scientific">Operophtera brumata</name>
    <name type="common">Winter moth</name>
    <name type="synonym">Phalaena brumata</name>
    <dbReference type="NCBI Taxonomy" id="104452"/>
    <lineage>
        <taxon>Eukaryota</taxon>
        <taxon>Metazoa</taxon>
        <taxon>Ecdysozoa</taxon>
        <taxon>Arthropoda</taxon>
        <taxon>Hexapoda</taxon>
        <taxon>Insecta</taxon>
        <taxon>Pterygota</taxon>
        <taxon>Neoptera</taxon>
        <taxon>Endopterygota</taxon>
        <taxon>Lepidoptera</taxon>
        <taxon>Glossata</taxon>
        <taxon>Ditrysia</taxon>
        <taxon>Geometroidea</taxon>
        <taxon>Geometridae</taxon>
        <taxon>Larentiinae</taxon>
        <taxon>Operophtera</taxon>
    </lineage>
</organism>
<gene>
    <name evidence="3" type="ORF">OBRU01_00246</name>
</gene>